<comment type="similarity">
    <text evidence="1">Belongs to the leucine-binding protein family.</text>
</comment>
<evidence type="ECO:0000256" key="5">
    <source>
        <dbReference type="SAM" id="SignalP"/>
    </source>
</evidence>
<evidence type="ECO:0000256" key="4">
    <source>
        <dbReference type="ARBA" id="ARBA00022970"/>
    </source>
</evidence>
<feature type="chain" id="PRO_5002634909" evidence="5">
    <location>
        <begin position="24"/>
        <end position="389"/>
    </location>
</feature>
<dbReference type="GO" id="GO:0006865">
    <property type="term" value="P:amino acid transport"/>
    <property type="evidence" value="ECO:0007669"/>
    <property type="project" value="UniProtKB-KW"/>
</dbReference>
<evidence type="ECO:0000259" key="6">
    <source>
        <dbReference type="Pfam" id="PF13458"/>
    </source>
</evidence>
<evidence type="ECO:0000313" key="8">
    <source>
        <dbReference type="Proteomes" id="UP000005139"/>
    </source>
</evidence>
<comment type="caution">
    <text evidence="7">The sequence shown here is derived from an EMBL/GenBank/DDBJ whole genome shotgun (WGS) entry which is preliminary data.</text>
</comment>
<feature type="signal peptide" evidence="5">
    <location>
        <begin position="1"/>
        <end position="23"/>
    </location>
</feature>
<reference evidence="7 8" key="2">
    <citation type="submission" date="2007-01" db="EMBL/GenBank/DDBJ databases">
        <title>Sequencing of the draft genome and assembly of Thermosinus carboxydivorans Nor1.</title>
        <authorList>
            <consortium name="US DOE Joint Genome Institute (JGI-PGF)"/>
            <person name="Copeland A."/>
            <person name="Lucas S."/>
            <person name="Lapidus A."/>
            <person name="Barry K."/>
            <person name="Glavina del Rio T."/>
            <person name="Dalin E."/>
            <person name="Tice H."/>
            <person name="Bruce D."/>
            <person name="Pitluck S."/>
            <person name="Richardson P."/>
        </authorList>
    </citation>
    <scope>NUCLEOTIDE SEQUENCE [LARGE SCALE GENOMIC DNA]</scope>
    <source>
        <strain evidence="7 8">Nor1</strain>
    </source>
</reference>
<keyword evidence="4" id="KW-0029">Amino-acid transport</keyword>
<keyword evidence="2" id="KW-0813">Transport</keyword>
<dbReference type="InterPro" id="IPR028081">
    <property type="entry name" value="Leu-bd"/>
</dbReference>
<dbReference type="SUPFAM" id="SSF53822">
    <property type="entry name" value="Periplasmic binding protein-like I"/>
    <property type="match status" value="1"/>
</dbReference>
<sequence precursor="true">MNKTVCKLKTVLLAVVWLTVTLAGCGGNSASKDIKIGLLNEMTGGNATFGTSAANGAKLAIKEANAKGGVLGKQIQAIVADNKSEPSESANAMTKLITQDKVVAVTGVFASSNAIAASNVAEANKVPFLAVAATNPKVTVDEKTGKVKDYTFRVCFIDPFQGTVGANFVLNNLKLKTAAILIDNSSDYSKGLSAFFKDAFIKGGGRVVAEEAYLQKDQDFKTILTKVKALNPEILYVPGYYEEVGKIVKQARDLGIMVPIVGGDGWDSPKLVEIAGAAALNNTYFTNHYSVEDNSPASKAFVEAYQKEYGQKPDAVAVLAYDAANLLIDAIKRANSAEPDKIRQALAATQNFPAVTGATTLNATHDAVKSAVIIEMKDGKQVFKAKVNP</sequence>
<dbReference type="PANTHER" id="PTHR47151">
    <property type="entry name" value="LEU/ILE/VAL-BINDING ABC TRANSPORTER SUBUNIT"/>
    <property type="match status" value="1"/>
</dbReference>
<dbReference type="InterPro" id="IPR028082">
    <property type="entry name" value="Peripla_BP_I"/>
</dbReference>
<feature type="domain" description="Leucine-binding protein" evidence="6">
    <location>
        <begin position="34"/>
        <end position="379"/>
    </location>
</feature>
<organism evidence="7 8">
    <name type="scientific">Thermosinus carboxydivorans Nor1</name>
    <dbReference type="NCBI Taxonomy" id="401526"/>
    <lineage>
        <taxon>Bacteria</taxon>
        <taxon>Bacillati</taxon>
        <taxon>Bacillota</taxon>
        <taxon>Negativicutes</taxon>
        <taxon>Selenomonadales</taxon>
        <taxon>Sporomusaceae</taxon>
        <taxon>Thermosinus</taxon>
    </lineage>
</organism>
<dbReference type="eggNOG" id="COG0683">
    <property type="taxonomic scope" value="Bacteria"/>
</dbReference>
<dbReference type="PROSITE" id="PS51257">
    <property type="entry name" value="PROKAR_LIPOPROTEIN"/>
    <property type="match status" value="1"/>
</dbReference>
<dbReference type="AlphaFoldDB" id="A1HM68"/>
<gene>
    <name evidence="7" type="ORF">TcarDRAFT_2605</name>
</gene>
<name>A1HM68_9FIRM</name>
<proteinExistence type="inferred from homology"/>
<reference evidence="7 8" key="1">
    <citation type="submission" date="2007-01" db="EMBL/GenBank/DDBJ databases">
        <title>Annotation of the draft genome assembly of Thermosinus carboxydivorans Nor1.</title>
        <authorList>
            <consortium name="US DOE Joint Genome Institute (JGI-ORNL)"/>
            <person name="Larimer F."/>
            <person name="Land M."/>
            <person name="Hauser L."/>
        </authorList>
    </citation>
    <scope>NUCLEOTIDE SEQUENCE [LARGE SCALE GENOMIC DNA]</scope>
    <source>
        <strain evidence="7 8">Nor1</strain>
    </source>
</reference>
<keyword evidence="3 5" id="KW-0732">Signal</keyword>
<dbReference type="Proteomes" id="UP000005139">
    <property type="component" value="Unassembled WGS sequence"/>
</dbReference>
<dbReference type="RefSeq" id="WP_007288123.1">
    <property type="nucleotide sequence ID" value="NZ_AAWL01000001.1"/>
</dbReference>
<accession>A1HM68</accession>
<dbReference type="InterPro" id="IPR000709">
    <property type="entry name" value="Leu_Ile_Val-bd"/>
</dbReference>
<dbReference type="EMBL" id="AAWL01000001">
    <property type="protein sequence ID" value="EAX48916.1"/>
    <property type="molecule type" value="Genomic_DNA"/>
</dbReference>
<dbReference type="PRINTS" id="PR00337">
    <property type="entry name" value="LEUILEVALBP"/>
</dbReference>
<evidence type="ECO:0000256" key="1">
    <source>
        <dbReference type="ARBA" id="ARBA00010062"/>
    </source>
</evidence>
<dbReference type="Pfam" id="PF13458">
    <property type="entry name" value="Peripla_BP_6"/>
    <property type="match status" value="1"/>
</dbReference>
<evidence type="ECO:0000313" key="7">
    <source>
        <dbReference type="EMBL" id="EAX48916.1"/>
    </source>
</evidence>
<dbReference type="Gene3D" id="3.40.50.2300">
    <property type="match status" value="2"/>
</dbReference>
<dbReference type="OrthoDB" id="9783240at2"/>
<evidence type="ECO:0000256" key="3">
    <source>
        <dbReference type="ARBA" id="ARBA00022729"/>
    </source>
</evidence>
<protein>
    <submittedName>
        <fullName evidence="7">Extracellular ligand-binding receptor</fullName>
    </submittedName>
</protein>
<keyword evidence="7" id="KW-0675">Receptor</keyword>
<keyword evidence="8" id="KW-1185">Reference proteome</keyword>
<evidence type="ECO:0000256" key="2">
    <source>
        <dbReference type="ARBA" id="ARBA00022448"/>
    </source>
</evidence>
<dbReference type="CDD" id="cd06347">
    <property type="entry name" value="PBP1_ABC_LivK_ligand_binding-like"/>
    <property type="match status" value="1"/>
</dbReference>
<dbReference type="PANTHER" id="PTHR47151:SF2">
    <property type="entry name" value="AMINO ACID BINDING PROTEIN"/>
    <property type="match status" value="1"/>
</dbReference>